<dbReference type="InterPro" id="IPR001387">
    <property type="entry name" value="Cro/C1-type_HTH"/>
</dbReference>
<dbReference type="RefSeq" id="WP_106113458.1">
    <property type="nucleotide sequence ID" value="NZ_PVSR01000010.1"/>
</dbReference>
<dbReference type="SUPFAM" id="SSF47413">
    <property type="entry name" value="lambda repressor-like DNA-binding domains"/>
    <property type="match status" value="1"/>
</dbReference>
<keyword evidence="3" id="KW-1185">Reference proteome</keyword>
<name>A0A2T0GX76_ACTMO</name>
<feature type="domain" description="HTH cro/C1-type" evidence="1">
    <location>
        <begin position="14"/>
        <end position="68"/>
    </location>
</feature>
<evidence type="ECO:0000259" key="1">
    <source>
        <dbReference type="PROSITE" id="PS50943"/>
    </source>
</evidence>
<dbReference type="InterPro" id="IPR043917">
    <property type="entry name" value="DUF5753"/>
</dbReference>
<protein>
    <submittedName>
        <fullName evidence="2">XRE family transcriptional regulator</fullName>
    </submittedName>
</protein>
<reference evidence="2 3" key="1">
    <citation type="submission" date="2018-03" db="EMBL/GenBank/DDBJ databases">
        <title>Actinopolyspora mortivallis from Sahara, screening for active biomolecules.</title>
        <authorList>
            <person name="Selama O."/>
            <person name="Wellington E.M.H."/>
            <person name="Hacene H."/>
        </authorList>
    </citation>
    <scope>NUCLEOTIDE SEQUENCE [LARGE SCALE GENOMIC DNA]</scope>
    <source>
        <strain evidence="2 3">M5A</strain>
    </source>
</reference>
<dbReference type="GO" id="GO:0003677">
    <property type="term" value="F:DNA binding"/>
    <property type="evidence" value="ECO:0007669"/>
    <property type="project" value="InterPro"/>
</dbReference>
<dbReference type="Gene3D" id="1.10.260.40">
    <property type="entry name" value="lambda repressor-like DNA-binding domains"/>
    <property type="match status" value="1"/>
</dbReference>
<accession>A0A2T0GX76</accession>
<dbReference type="EMBL" id="PVSR01000010">
    <property type="protein sequence ID" value="PRW63716.1"/>
    <property type="molecule type" value="Genomic_DNA"/>
</dbReference>
<gene>
    <name evidence="2" type="ORF">CEP50_08870</name>
</gene>
<proteinExistence type="predicted"/>
<dbReference type="CDD" id="cd00093">
    <property type="entry name" value="HTH_XRE"/>
    <property type="match status" value="1"/>
</dbReference>
<evidence type="ECO:0000313" key="3">
    <source>
        <dbReference type="Proteomes" id="UP000239352"/>
    </source>
</evidence>
<dbReference type="SMART" id="SM00530">
    <property type="entry name" value="HTH_XRE"/>
    <property type="match status" value="1"/>
</dbReference>
<dbReference type="Proteomes" id="UP000239352">
    <property type="component" value="Unassembled WGS sequence"/>
</dbReference>
<dbReference type="PROSITE" id="PS50943">
    <property type="entry name" value="HTH_CROC1"/>
    <property type="match status" value="1"/>
</dbReference>
<evidence type="ECO:0000313" key="2">
    <source>
        <dbReference type="EMBL" id="PRW63716.1"/>
    </source>
</evidence>
<dbReference type="Pfam" id="PF13560">
    <property type="entry name" value="HTH_31"/>
    <property type="match status" value="1"/>
</dbReference>
<organism evidence="2 3">
    <name type="scientific">Actinopolyspora mortivallis</name>
    <dbReference type="NCBI Taxonomy" id="33906"/>
    <lineage>
        <taxon>Bacteria</taxon>
        <taxon>Bacillati</taxon>
        <taxon>Actinomycetota</taxon>
        <taxon>Actinomycetes</taxon>
        <taxon>Actinopolysporales</taxon>
        <taxon>Actinopolysporaceae</taxon>
        <taxon>Actinopolyspora</taxon>
    </lineage>
</organism>
<dbReference type="InParanoid" id="A0A2T0GX76"/>
<dbReference type="AlphaFoldDB" id="A0A2T0GX76"/>
<dbReference type="Pfam" id="PF19054">
    <property type="entry name" value="DUF5753"/>
    <property type="match status" value="1"/>
</dbReference>
<dbReference type="InterPro" id="IPR010982">
    <property type="entry name" value="Lambda_DNA-bd_dom_sf"/>
</dbReference>
<comment type="caution">
    <text evidence="2">The sequence shown here is derived from an EMBL/GenBank/DDBJ whole genome shotgun (WGS) entry which is preliminary data.</text>
</comment>
<sequence length="279" mass="30410">MANAARAQALGSDLRTHRKRAGLSLDRAAEIAGLSRAKVSRIELAEQGITEADVSALLVALGVPKDEKDRLQRMARQLDEPAWWEVHAGVTAQLAALIHAEQQATRITYVTPTVVPGLLQTRAYTRAIYEAEGLGDEQTDEAIAVRQHRQGILERSSPTELVAYVDESVLLRPVGGPETAAEQLRYLLKVSERPNISVRILSLAVGAHVGLDGMFSVLDMPNGKTTVHIETRNAGALLDEEPDVTPFKDTIRSLSEVALDHSDTSEMLAAYLRQHESSL</sequence>